<feature type="transmembrane region" description="Helical" evidence="1">
    <location>
        <begin position="7"/>
        <end position="24"/>
    </location>
</feature>
<keyword evidence="1" id="KW-0812">Transmembrane</keyword>
<reference evidence="2" key="2">
    <citation type="journal article" date="2015" name="Fish Shellfish Immunol.">
        <title>Early steps in the European eel (Anguilla anguilla)-Vibrio vulnificus interaction in the gills: Role of the RtxA13 toxin.</title>
        <authorList>
            <person name="Callol A."/>
            <person name="Pajuelo D."/>
            <person name="Ebbesson L."/>
            <person name="Teles M."/>
            <person name="MacKenzie S."/>
            <person name="Amaro C."/>
        </authorList>
    </citation>
    <scope>NUCLEOTIDE SEQUENCE</scope>
</reference>
<dbReference type="EMBL" id="GBXM01049843">
    <property type="protein sequence ID" value="JAH58734.1"/>
    <property type="molecule type" value="Transcribed_RNA"/>
</dbReference>
<keyword evidence="1" id="KW-0472">Membrane</keyword>
<sequence>MKTSYMLFSYILTSAYIPPIYPYFPKYAPKLLISSMMEIAS</sequence>
<protein>
    <submittedName>
        <fullName evidence="2">Uncharacterized protein</fullName>
    </submittedName>
</protein>
<organism evidence="2">
    <name type="scientific">Anguilla anguilla</name>
    <name type="common">European freshwater eel</name>
    <name type="synonym">Muraena anguilla</name>
    <dbReference type="NCBI Taxonomy" id="7936"/>
    <lineage>
        <taxon>Eukaryota</taxon>
        <taxon>Metazoa</taxon>
        <taxon>Chordata</taxon>
        <taxon>Craniata</taxon>
        <taxon>Vertebrata</taxon>
        <taxon>Euteleostomi</taxon>
        <taxon>Actinopterygii</taxon>
        <taxon>Neopterygii</taxon>
        <taxon>Teleostei</taxon>
        <taxon>Anguilliformes</taxon>
        <taxon>Anguillidae</taxon>
        <taxon>Anguilla</taxon>
    </lineage>
</organism>
<evidence type="ECO:0000313" key="2">
    <source>
        <dbReference type="EMBL" id="JAH58734.1"/>
    </source>
</evidence>
<accession>A0A0E9TYL1</accession>
<dbReference type="AlphaFoldDB" id="A0A0E9TYL1"/>
<evidence type="ECO:0000256" key="1">
    <source>
        <dbReference type="SAM" id="Phobius"/>
    </source>
</evidence>
<keyword evidence="1" id="KW-1133">Transmembrane helix</keyword>
<reference evidence="2" key="1">
    <citation type="submission" date="2014-11" db="EMBL/GenBank/DDBJ databases">
        <authorList>
            <person name="Amaro Gonzalez C."/>
        </authorList>
    </citation>
    <scope>NUCLEOTIDE SEQUENCE</scope>
</reference>
<name>A0A0E9TYL1_ANGAN</name>
<proteinExistence type="predicted"/>